<reference evidence="2 3" key="1">
    <citation type="submission" date="2013-12" db="EMBL/GenBank/DDBJ databases">
        <authorList>
            <person name="Formusa P.A."/>
            <person name="Habash M."/>
            <person name="Lee H."/>
            <person name="Trevors J.T."/>
        </authorList>
    </citation>
    <scope>NUCLEOTIDE SEQUENCE [LARGE SCALE GENOMIC DNA]</scope>
    <source>
        <strain evidence="2 3">PD30</strain>
    </source>
</reference>
<organism evidence="2 3">
    <name type="scientific">Pseudomonas mandelii PD30</name>
    <dbReference type="NCBI Taxonomy" id="1419583"/>
    <lineage>
        <taxon>Bacteria</taxon>
        <taxon>Pseudomonadati</taxon>
        <taxon>Pseudomonadota</taxon>
        <taxon>Gammaproteobacteria</taxon>
        <taxon>Pseudomonadales</taxon>
        <taxon>Pseudomonadaceae</taxon>
        <taxon>Pseudomonas</taxon>
    </lineage>
</organism>
<evidence type="ECO:0000256" key="1">
    <source>
        <dbReference type="SAM" id="MobiDB-lite"/>
    </source>
</evidence>
<dbReference type="Proteomes" id="UP000026739">
    <property type="component" value="Unassembled WGS sequence"/>
</dbReference>
<comment type="caution">
    <text evidence="2">The sequence shown here is derived from an EMBL/GenBank/DDBJ whole genome shotgun (WGS) entry which is preliminary data.</text>
</comment>
<accession>A0A059L3F2</accession>
<protein>
    <recommendedName>
        <fullName evidence="4">DUF3077 domain-containing protein</fullName>
    </recommendedName>
</protein>
<dbReference type="AlphaFoldDB" id="A0A059L3F2"/>
<dbReference type="RefSeq" id="WP_033057353.1">
    <property type="nucleotide sequence ID" value="NZ_AZQQ01000077.1"/>
</dbReference>
<feature type="region of interest" description="Disordered" evidence="1">
    <location>
        <begin position="1"/>
        <end position="41"/>
    </location>
</feature>
<proteinExistence type="predicted"/>
<name>A0A059L3F2_9PSED</name>
<feature type="region of interest" description="Disordered" evidence="1">
    <location>
        <begin position="103"/>
        <end position="122"/>
    </location>
</feature>
<sequence>MKKFSKHQPQTPTDADHSGPAKPCETAKGAVTRSPGRPATTQQVFTVAPGVDTLTLLNQACENLASLNVLIASFAGILEGSNRKVLLSIQHLAAVTELLVNQARENLDPRSDAPDAQPPTRH</sequence>
<dbReference type="EMBL" id="AZQQ01000077">
    <property type="protein sequence ID" value="KDD68620.1"/>
    <property type="molecule type" value="Genomic_DNA"/>
</dbReference>
<gene>
    <name evidence="2" type="ORF">V466_14110</name>
</gene>
<evidence type="ECO:0000313" key="2">
    <source>
        <dbReference type="EMBL" id="KDD68620.1"/>
    </source>
</evidence>
<evidence type="ECO:0008006" key="4">
    <source>
        <dbReference type="Google" id="ProtNLM"/>
    </source>
</evidence>
<evidence type="ECO:0000313" key="3">
    <source>
        <dbReference type="Proteomes" id="UP000026739"/>
    </source>
</evidence>
<dbReference type="Pfam" id="PF19619">
    <property type="entry name" value="DUF6124"/>
    <property type="match status" value="1"/>
</dbReference>